<dbReference type="PIRSF" id="PIRSF001488">
    <property type="entry name" value="Tdi_protein"/>
    <property type="match status" value="1"/>
</dbReference>
<comment type="caution">
    <text evidence="11">The sequence shown here is derived from an EMBL/GenBank/DDBJ whole genome shotgun (WGS) entry which is preliminary data.</text>
</comment>
<gene>
    <name evidence="11" type="ORF">HRUBRA_00573</name>
</gene>
<comment type="subcellular location">
    <subcellularLocation>
        <location evidence="1 7">Periplasm</location>
    </subcellularLocation>
</comment>
<accession>A0A095VTX1</accession>
<evidence type="ECO:0000259" key="10">
    <source>
        <dbReference type="PROSITE" id="PS51352"/>
    </source>
</evidence>
<evidence type="ECO:0000256" key="8">
    <source>
        <dbReference type="PIRSR" id="PIRSR001488-1"/>
    </source>
</evidence>
<keyword evidence="3 9" id="KW-0732">Signal</keyword>
<evidence type="ECO:0000256" key="6">
    <source>
        <dbReference type="ARBA" id="ARBA00023284"/>
    </source>
</evidence>
<dbReference type="PROSITE" id="PS51352">
    <property type="entry name" value="THIOREDOXIN_2"/>
    <property type="match status" value="1"/>
</dbReference>
<dbReference type="HOGENOM" id="CLU_088255_1_0_6"/>
<evidence type="ECO:0000256" key="2">
    <source>
        <dbReference type="ARBA" id="ARBA00005791"/>
    </source>
</evidence>
<dbReference type="Pfam" id="PF01323">
    <property type="entry name" value="DSBA"/>
    <property type="match status" value="1"/>
</dbReference>
<dbReference type="PANTHER" id="PTHR35891">
    <property type="entry name" value="THIOL:DISULFIDE INTERCHANGE PROTEIN DSBA"/>
    <property type="match status" value="1"/>
</dbReference>
<sequence>MLTVKHSLIGLLSAALALAAGFSGSARADDYVEGEHYEVITPAIPTRHSDKIEVTEFFSYGCGHCYNFEPLVSKWKESQPEDVVVVPSPVIWNKPMELLAKAYYAAEVLEVTDLMHLALFQAIHVDRQRLGSEGEIADVFKDGGVAGDDFRKAFNSFGVGSLARQADARARAARITGTPEVMVAGKYRISTRMAGSQAGMLDVAAFLIEKERAAKAAAAPGETAAGA</sequence>
<evidence type="ECO:0000313" key="11">
    <source>
        <dbReference type="EMBL" id="KGE04820.1"/>
    </source>
</evidence>
<dbReference type="OrthoDB" id="9784896at2"/>
<name>A0A095VTX1_9GAMM</name>
<dbReference type="SUPFAM" id="SSF52833">
    <property type="entry name" value="Thioredoxin-like"/>
    <property type="match status" value="1"/>
</dbReference>
<comment type="similarity">
    <text evidence="2">Belongs to the thioredoxin family. DsbA subfamily.</text>
</comment>
<keyword evidence="4 7" id="KW-0574">Periplasm</keyword>
<dbReference type="GO" id="GO:0015036">
    <property type="term" value="F:disulfide oxidoreductase activity"/>
    <property type="evidence" value="ECO:0007669"/>
    <property type="project" value="UniProtKB-ARBA"/>
</dbReference>
<feature type="chain" id="PRO_5001912080" description="Thiol:disulfide interchange protein" evidence="9">
    <location>
        <begin position="29"/>
        <end position="227"/>
    </location>
</feature>
<evidence type="ECO:0000256" key="3">
    <source>
        <dbReference type="ARBA" id="ARBA00022729"/>
    </source>
</evidence>
<evidence type="ECO:0000256" key="4">
    <source>
        <dbReference type="ARBA" id="ARBA00022764"/>
    </source>
</evidence>
<evidence type="ECO:0000256" key="9">
    <source>
        <dbReference type="SAM" id="SignalP"/>
    </source>
</evidence>
<organism evidence="11 12">
    <name type="scientific">Pseudohaliea rubra DSM 19751</name>
    <dbReference type="NCBI Taxonomy" id="1265313"/>
    <lineage>
        <taxon>Bacteria</taxon>
        <taxon>Pseudomonadati</taxon>
        <taxon>Pseudomonadota</taxon>
        <taxon>Gammaproteobacteria</taxon>
        <taxon>Cellvibrionales</taxon>
        <taxon>Halieaceae</taxon>
        <taxon>Pseudohaliea</taxon>
    </lineage>
</organism>
<dbReference type="PROSITE" id="PS00194">
    <property type="entry name" value="THIOREDOXIN_1"/>
    <property type="match status" value="1"/>
</dbReference>
<dbReference type="AlphaFoldDB" id="A0A095VTX1"/>
<dbReference type="InterPro" id="IPR023205">
    <property type="entry name" value="DsbA/DsbL"/>
</dbReference>
<dbReference type="RefSeq" id="WP_035516509.1">
    <property type="nucleotide sequence ID" value="NZ_KN234766.1"/>
</dbReference>
<dbReference type="PANTHER" id="PTHR35891:SF2">
    <property type="entry name" value="THIOL:DISULFIDE INTERCHANGE PROTEIN DSBA"/>
    <property type="match status" value="1"/>
</dbReference>
<keyword evidence="12" id="KW-1185">Reference proteome</keyword>
<feature type="disulfide bond" description="Redox-active" evidence="8">
    <location>
        <begin position="62"/>
        <end position="65"/>
    </location>
</feature>
<evidence type="ECO:0000256" key="7">
    <source>
        <dbReference type="PIRNR" id="PIRNR001488"/>
    </source>
</evidence>
<dbReference type="EMBL" id="AUVB01000016">
    <property type="protein sequence ID" value="KGE04820.1"/>
    <property type="molecule type" value="Genomic_DNA"/>
</dbReference>
<proteinExistence type="inferred from homology"/>
<keyword evidence="6" id="KW-0676">Redox-active center</keyword>
<dbReference type="GO" id="GO:0042597">
    <property type="term" value="C:periplasmic space"/>
    <property type="evidence" value="ECO:0007669"/>
    <property type="project" value="UniProtKB-SubCell"/>
</dbReference>
<dbReference type="STRING" id="1265313.HRUBRA_00573"/>
<protein>
    <recommendedName>
        <fullName evidence="7">Thiol:disulfide interchange protein</fullName>
    </recommendedName>
</protein>
<feature type="signal peptide" evidence="9">
    <location>
        <begin position="1"/>
        <end position="28"/>
    </location>
</feature>
<dbReference type="InterPro" id="IPR001853">
    <property type="entry name" value="DSBA-like_thioredoxin_dom"/>
</dbReference>
<evidence type="ECO:0000313" key="12">
    <source>
        <dbReference type="Proteomes" id="UP000029640"/>
    </source>
</evidence>
<reference evidence="11 12" key="1">
    <citation type="journal article" date="2014" name="Genome Announc.">
        <title>Genome Sequence of Gammaproteobacterial Pseudohaliea rubra Type Strain DSM 19751, Isolated from Coastal Seawater of the Mediterranean Sea.</title>
        <authorList>
            <person name="Spring S."/>
            <person name="Fiebig A."/>
            <person name="Riedel T."/>
            <person name="Goker M."/>
            <person name="Klenk H.P."/>
        </authorList>
    </citation>
    <scope>NUCLEOTIDE SEQUENCE [LARGE SCALE GENOMIC DNA]</scope>
    <source>
        <strain evidence="11 12">DSM 19751</strain>
    </source>
</reference>
<dbReference type="InterPro" id="IPR013766">
    <property type="entry name" value="Thioredoxin_domain"/>
</dbReference>
<dbReference type="InterPro" id="IPR036249">
    <property type="entry name" value="Thioredoxin-like_sf"/>
</dbReference>
<dbReference type="Gene3D" id="3.40.30.10">
    <property type="entry name" value="Glutaredoxin"/>
    <property type="match status" value="1"/>
</dbReference>
<dbReference type="PATRIC" id="fig|1265313.6.peg.568"/>
<dbReference type="CDD" id="cd03019">
    <property type="entry name" value="DsbA_DsbA"/>
    <property type="match status" value="1"/>
</dbReference>
<evidence type="ECO:0000256" key="1">
    <source>
        <dbReference type="ARBA" id="ARBA00004418"/>
    </source>
</evidence>
<feature type="domain" description="Thioredoxin" evidence="10">
    <location>
        <begin position="7"/>
        <end position="159"/>
    </location>
</feature>
<dbReference type="InterPro" id="IPR017937">
    <property type="entry name" value="Thioredoxin_CS"/>
</dbReference>
<keyword evidence="5 7" id="KW-1015">Disulfide bond</keyword>
<dbReference type="Proteomes" id="UP000029640">
    <property type="component" value="Unassembled WGS sequence"/>
</dbReference>
<dbReference type="eggNOG" id="COG1651">
    <property type="taxonomic scope" value="Bacteria"/>
</dbReference>
<dbReference type="InterPro" id="IPR050824">
    <property type="entry name" value="Thiol_disulfide_DsbA"/>
</dbReference>
<evidence type="ECO:0000256" key="5">
    <source>
        <dbReference type="ARBA" id="ARBA00023157"/>
    </source>
</evidence>